<dbReference type="PRINTS" id="PR00039">
    <property type="entry name" value="HTHLYSR"/>
</dbReference>
<reference evidence="6 7" key="1">
    <citation type="submission" date="2020-09" db="EMBL/GenBank/DDBJ databases">
        <title>Roseomonas.</title>
        <authorList>
            <person name="Zhu W."/>
        </authorList>
    </citation>
    <scope>NUCLEOTIDE SEQUENCE [LARGE SCALE GENOMIC DNA]</scope>
    <source>
        <strain evidence="6 7">573</strain>
    </source>
</reference>
<sequence>MAGRLTWRQIEAFRAVMLRGSVSGAAQLMNLTQPAVSRLVRDMEQTLRLQLFDRQGGQVIPNAEAILLQQEVAMSFISLGRIERTAQDLRRARRGSLRVSAMAGPALSFLPPLIARFAAEHPDTFVSIHNNVGMTTLERVSLRQFDIGMAYTPGAYPGVEIEPVPGLEALCAVPAGHALAAREVVTLQDLRDQPLLSLGHASRIGVRLDALLEVAGIQAPVVAEATASEVLCSLVAEGMGIAVIDPFTGAAVRQDRLRVLRFEPSIPYEVAMAFPAAVPRSRPVDRLAGMIRDSATMPVLLQQMDRNRLS</sequence>
<evidence type="ECO:0000313" key="7">
    <source>
        <dbReference type="Proteomes" id="UP001518989"/>
    </source>
</evidence>
<comment type="caution">
    <text evidence="6">The sequence shown here is derived from an EMBL/GenBank/DDBJ whole genome shotgun (WGS) entry which is preliminary data.</text>
</comment>
<dbReference type="SUPFAM" id="SSF53850">
    <property type="entry name" value="Periplasmic binding protein-like II"/>
    <property type="match status" value="1"/>
</dbReference>
<dbReference type="Proteomes" id="UP001518989">
    <property type="component" value="Unassembled WGS sequence"/>
</dbReference>
<keyword evidence="7" id="KW-1185">Reference proteome</keyword>
<keyword evidence="3" id="KW-0238">DNA-binding</keyword>
<dbReference type="RefSeq" id="WP_207415449.1">
    <property type="nucleotide sequence ID" value="NZ_JACTNG010000001.1"/>
</dbReference>
<name>A0ABS3KKT1_9PROT</name>
<dbReference type="InterPro" id="IPR005119">
    <property type="entry name" value="LysR_subst-bd"/>
</dbReference>
<dbReference type="InterPro" id="IPR000847">
    <property type="entry name" value="LysR_HTH_N"/>
</dbReference>
<evidence type="ECO:0000256" key="3">
    <source>
        <dbReference type="ARBA" id="ARBA00023125"/>
    </source>
</evidence>
<proteinExistence type="inferred from homology"/>
<protein>
    <submittedName>
        <fullName evidence="6">LysR family transcriptional regulator</fullName>
    </submittedName>
</protein>
<evidence type="ECO:0000256" key="2">
    <source>
        <dbReference type="ARBA" id="ARBA00023015"/>
    </source>
</evidence>
<dbReference type="Gene3D" id="1.10.10.10">
    <property type="entry name" value="Winged helix-like DNA-binding domain superfamily/Winged helix DNA-binding domain"/>
    <property type="match status" value="1"/>
</dbReference>
<dbReference type="InterPro" id="IPR036390">
    <property type="entry name" value="WH_DNA-bd_sf"/>
</dbReference>
<dbReference type="InterPro" id="IPR037424">
    <property type="entry name" value="NocR_PBP2"/>
</dbReference>
<keyword evidence="4" id="KW-0804">Transcription</keyword>
<organism evidence="6 7">
    <name type="scientific">Roseomonas haemaphysalidis</name>
    <dbReference type="NCBI Taxonomy" id="2768162"/>
    <lineage>
        <taxon>Bacteria</taxon>
        <taxon>Pseudomonadati</taxon>
        <taxon>Pseudomonadota</taxon>
        <taxon>Alphaproteobacteria</taxon>
        <taxon>Acetobacterales</taxon>
        <taxon>Roseomonadaceae</taxon>
        <taxon>Roseomonas</taxon>
    </lineage>
</organism>
<dbReference type="CDD" id="cd08415">
    <property type="entry name" value="PBP2_LysR_opines_like"/>
    <property type="match status" value="1"/>
</dbReference>
<dbReference type="EMBL" id="JACTNG010000001">
    <property type="protein sequence ID" value="MBO1078067.1"/>
    <property type="molecule type" value="Genomic_DNA"/>
</dbReference>
<evidence type="ECO:0000313" key="6">
    <source>
        <dbReference type="EMBL" id="MBO1078067.1"/>
    </source>
</evidence>
<keyword evidence="2" id="KW-0805">Transcription regulation</keyword>
<evidence type="ECO:0000256" key="1">
    <source>
        <dbReference type="ARBA" id="ARBA00009437"/>
    </source>
</evidence>
<evidence type="ECO:0000256" key="4">
    <source>
        <dbReference type="ARBA" id="ARBA00023163"/>
    </source>
</evidence>
<dbReference type="Gene3D" id="3.40.190.290">
    <property type="match status" value="1"/>
</dbReference>
<gene>
    <name evidence="6" type="ORF">IAI61_03420</name>
</gene>
<comment type="similarity">
    <text evidence="1">Belongs to the LysR transcriptional regulatory family.</text>
</comment>
<dbReference type="Pfam" id="PF03466">
    <property type="entry name" value="LysR_substrate"/>
    <property type="match status" value="1"/>
</dbReference>
<feature type="domain" description="HTH lysR-type" evidence="5">
    <location>
        <begin position="5"/>
        <end position="62"/>
    </location>
</feature>
<evidence type="ECO:0000259" key="5">
    <source>
        <dbReference type="PROSITE" id="PS50931"/>
    </source>
</evidence>
<dbReference type="Pfam" id="PF00126">
    <property type="entry name" value="HTH_1"/>
    <property type="match status" value="1"/>
</dbReference>
<dbReference type="SUPFAM" id="SSF46785">
    <property type="entry name" value="Winged helix' DNA-binding domain"/>
    <property type="match status" value="1"/>
</dbReference>
<accession>A0ABS3KKT1</accession>
<dbReference type="InterPro" id="IPR036388">
    <property type="entry name" value="WH-like_DNA-bd_sf"/>
</dbReference>
<dbReference type="PANTHER" id="PTHR30427:SF1">
    <property type="entry name" value="TRANSCRIPTIONAL ACTIVATOR PROTEIN LYSR"/>
    <property type="match status" value="1"/>
</dbReference>
<dbReference type="PROSITE" id="PS50931">
    <property type="entry name" value="HTH_LYSR"/>
    <property type="match status" value="1"/>
</dbReference>
<dbReference type="PANTHER" id="PTHR30427">
    <property type="entry name" value="TRANSCRIPTIONAL ACTIVATOR PROTEIN LYSR"/>
    <property type="match status" value="1"/>
</dbReference>